<reference evidence="8" key="1">
    <citation type="submission" date="2023-01" db="EMBL/GenBank/DDBJ databases">
        <title>Complete genome sequence of Planctobacterium marinum strain Dej080120_11.</title>
        <authorList>
            <person name="Ueki S."/>
            <person name="Maruyama F."/>
        </authorList>
    </citation>
    <scope>NUCLEOTIDE SEQUENCE</scope>
    <source>
        <strain evidence="8">Dej080120_11</strain>
    </source>
</reference>
<dbReference type="Gene3D" id="3.40.50.2300">
    <property type="match status" value="1"/>
</dbReference>
<keyword evidence="1" id="KW-0597">Phosphoprotein</keyword>
<dbReference type="PANTHER" id="PTHR48111">
    <property type="entry name" value="REGULATOR OF RPOS"/>
    <property type="match status" value="1"/>
</dbReference>
<evidence type="ECO:0000256" key="3">
    <source>
        <dbReference type="ARBA" id="ARBA00023015"/>
    </source>
</evidence>
<keyword evidence="5" id="KW-0804">Transcription</keyword>
<dbReference type="GO" id="GO:0000976">
    <property type="term" value="F:transcription cis-regulatory region binding"/>
    <property type="evidence" value="ECO:0007669"/>
    <property type="project" value="TreeGrafter"/>
</dbReference>
<dbReference type="GO" id="GO:0005829">
    <property type="term" value="C:cytosol"/>
    <property type="evidence" value="ECO:0007669"/>
    <property type="project" value="TreeGrafter"/>
</dbReference>
<dbReference type="InterPro" id="IPR011006">
    <property type="entry name" value="CheY-like_superfamily"/>
</dbReference>
<keyword evidence="9" id="KW-1185">Reference proteome</keyword>
<accession>A0AA48HKL7</accession>
<evidence type="ECO:0000256" key="2">
    <source>
        <dbReference type="ARBA" id="ARBA00023012"/>
    </source>
</evidence>
<dbReference type="InterPro" id="IPR001789">
    <property type="entry name" value="Sig_transdc_resp-reg_receiver"/>
</dbReference>
<evidence type="ECO:0000313" key="9">
    <source>
        <dbReference type="Proteomes" id="UP001333710"/>
    </source>
</evidence>
<dbReference type="GO" id="GO:0006355">
    <property type="term" value="P:regulation of DNA-templated transcription"/>
    <property type="evidence" value="ECO:0007669"/>
    <property type="project" value="TreeGrafter"/>
</dbReference>
<keyword evidence="4" id="KW-0238">DNA-binding</keyword>
<name>A0AA48HKL7_9ALTE</name>
<evidence type="ECO:0000259" key="7">
    <source>
        <dbReference type="PROSITE" id="PS50110"/>
    </source>
</evidence>
<evidence type="ECO:0000256" key="6">
    <source>
        <dbReference type="PROSITE-ProRule" id="PRU00169"/>
    </source>
</evidence>
<dbReference type="PANTHER" id="PTHR48111:SF1">
    <property type="entry name" value="TWO-COMPONENT RESPONSE REGULATOR ORR33"/>
    <property type="match status" value="1"/>
</dbReference>
<dbReference type="RefSeq" id="WP_338294637.1">
    <property type="nucleotide sequence ID" value="NZ_AP027272.1"/>
</dbReference>
<gene>
    <name evidence="8" type="ORF">MACH26_40940</name>
</gene>
<dbReference type="EMBL" id="AP027272">
    <property type="protein sequence ID" value="BDX08573.1"/>
    <property type="molecule type" value="Genomic_DNA"/>
</dbReference>
<dbReference type="CDD" id="cd17574">
    <property type="entry name" value="REC_OmpR"/>
    <property type="match status" value="1"/>
</dbReference>
<dbReference type="SMART" id="SM00448">
    <property type="entry name" value="REC"/>
    <property type="match status" value="1"/>
</dbReference>
<feature type="domain" description="Response regulatory" evidence="7">
    <location>
        <begin position="5"/>
        <end position="120"/>
    </location>
</feature>
<protein>
    <recommendedName>
        <fullName evidence="7">Response regulatory domain-containing protein</fullName>
    </recommendedName>
</protein>
<evidence type="ECO:0000256" key="1">
    <source>
        <dbReference type="ARBA" id="ARBA00022553"/>
    </source>
</evidence>
<keyword evidence="3" id="KW-0805">Transcription regulation</keyword>
<dbReference type="GO" id="GO:0000156">
    <property type="term" value="F:phosphorelay response regulator activity"/>
    <property type="evidence" value="ECO:0007669"/>
    <property type="project" value="TreeGrafter"/>
</dbReference>
<dbReference type="SUPFAM" id="SSF52172">
    <property type="entry name" value="CheY-like"/>
    <property type="match status" value="1"/>
</dbReference>
<dbReference type="GO" id="GO:0032993">
    <property type="term" value="C:protein-DNA complex"/>
    <property type="evidence" value="ECO:0007669"/>
    <property type="project" value="TreeGrafter"/>
</dbReference>
<dbReference type="Proteomes" id="UP001333710">
    <property type="component" value="Chromosome"/>
</dbReference>
<proteinExistence type="predicted"/>
<dbReference type="Pfam" id="PF00072">
    <property type="entry name" value="Response_reg"/>
    <property type="match status" value="1"/>
</dbReference>
<dbReference type="InterPro" id="IPR039420">
    <property type="entry name" value="WalR-like"/>
</dbReference>
<evidence type="ECO:0000256" key="4">
    <source>
        <dbReference type="ARBA" id="ARBA00023125"/>
    </source>
</evidence>
<dbReference type="PROSITE" id="PS50110">
    <property type="entry name" value="RESPONSE_REGULATORY"/>
    <property type="match status" value="1"/>
</dbReference>
<dbReference type="KEGG" id="pmaw:MACH26_40940"/>
<sequence>MSNARICIVEPDEIGQDLLAGMLEDDYQVEVFSDGREMLATLSPDMPTLVILETLLPGPTGYEICEAIENDYSHCVTYTIFLPAKTSVEERIRGMEAGADDYINKPYDMVEISAKVRSAMDILNAKSGLKQQLDYASQTAFQAMSAQSEMGIIMKGVQGVIEANTFAELSTAIFACMAEFSLKATLYYEMSDEPVFEASKGRVSTPMEQQIISVVRKTERIWTKGQRCIFTFGDTSLLILNMPEDEEKTGRLRDSLCFLMEAYDVKTDALNKQQALVDAENWQQSVKDITTLLAKASDDLQHSVDGSANTIRAMMSDLDMLLPSLGLEEDQEARIHHIVDTSSEAFNTSLAKTERTSEVFSTVMSKLKQMQEN</sequence>
<evidence type="ECO:0000313" key="8">
    <source>
        <dbReference type="EMBL" id="BDX08573.1"/>
    </source>
</evidence>
<keyword evidence="2" id="KW-0902">Two-component regulatory system</keyword>
<dbReference type="AlphaFoldDB" id="A0AA48HKL7"/>
<evidence type="ECO:0000256" key="5">
    <source>
        <dbReference type="ARBA" id="ARBA00023163"/>
    </source>
</evidence>
<organism evidence="8 9">
    <name type="scientific">Planctobacterium marinum</name>
    <dbReference type="NCBI Taxonomy" id="1631968"/>
    <lineage>
        <taxon>Bacteria</taxon>
        <taxon>Pseudomonadati</taxon>
        <taxon>Pseudomonadota</taxon>
        <taxon>Gammaproteobacteria</taxon>
        <taxon>Alteromonadales</taxon>
        <taxon>Alteromonadaceae</taxon>
        <taxon>Planctobacterium</taxon>
    </lineage>
</organism>
<comment type="caution">
    <text evidence="6">Lacks conserved residue(s) required for the propagation of feature annotation.</text>
</comment>